<dbReference type="HOGENOM" id="CLU_031669_0_0_1"/>
<evidence type="ECO:0000313" key="1">
    <source>
        <dbReference type="EMBL" id="EKX46146.1"/>
    </source>
</evidence>
<dbReference type="InterPro" id="IPR036691">
    <property type="entry name" value="Endo/exonu/phosph_ase_sf"/>
</dbReference>
<dbReference type="EnsemblProtists" id="EKX46146">
    <property type="protein sequence ID" value="EKX46146"/>
    <property type="gene ID" value="GUITHDRAFT_152541"/>
</dbReference>
<reference evidence="2" key="3">
    <citation type="submission" date="2015-06" db="UniProtKB">
        <authorList>
            <consortium name="EnsemblProtists"/>
        </authorList>
    </citation>
    <scope>IDENTIFICATION</scope>
</reference>
<reference evidence="1 3" key="1">
    <citation type="journal article" date="2012" name="Nature">
        <title>Algal genomes reveal evolutionary mosaicism and the fate of nucleomorphs.</title>
        <authorList>
            <consortium name="DOE Joint Genome Institute"/>
            <person name="Curtis B.A."/>
            <person name="Tanifuji G."/>
            <person name="Burki F."/>
            <person name="Gruber A."/>
            <person name="Irimia M."/>
            <person name="Maruyama S."/>
            <person name="Arias M.C."/>
            <person name="Ball S.G."/>
            <person name="Gile G.H."/>
            <person name="Hirakawa Y."/>
            <person name="Hopkins J.F."/>
            <person name="Kuo A."/>
            <person name="Rensing S.A."/>
            <person name="Schmutz J."/>
            <person name="Symeonidi A."/>
            <person name="Elias M."/>
            <person name="Eveleigh R.J."/>
            <person name="Herman E.K."/>
            <person name="Klute M.J."/>
            <person name="Nakayama T."/>
            <person name="Obornik M."/>
            <person name="Reyes-Prieto A."/>
            <person name="Armbrust E.V."/>
            <person name="Aves S.J."/>
            <person name="Beiko R.G."/>
            <person name="Coutinho P."/>
            <person name="Dacks J.B."/>
            <person name="Durnford D.G."/>
            <person name="Fast N.M."/>
            <person name="Green B.R."/>
            <person name="Grisdale C.J."/>
            <person name="Hempel F."/>
            <person name="Henrissat B."/>
            <person name="Hoppner M.P."/>
            <person name="Ishida K."/>
            <person name="Kim E."/>
            <person name="Koreny L."/>
            <person name="Kroth P.G."/>
            <person name="Liu Y."/>
            <person name="Malik S.B."/>
            <person name="Maier U.G."/>
            <person name="McRose D."/>
            <person name="Mock T."/>
            <person name="Neilson J.A."/>
            <person name="Onodera N.T."/>
            <person name="Poole A.M."/>
            <person name="Pritham E.J."/>
            <person name="Richards T.A."/>
            <person name="Rocap G."/>
            <person name="Roy S.W."/>
            <person name="Sarai C."/>
            <person name="Schaack S."/>
            <person name="Shirato S."/>
            <person name="Slamovits C.H."/>
            <person name="Spencer D.F."/>
            <person name="Suzuki S."/>
            <person name="Worden A.Z."/>
            <person name="Zauner S."/>
            <person name="Barry K."/>
            <person name="Bell C."/>
            <person name="Bharti A.K."/>
            <person name="Crow J.A."/>
            <person name="Grimwood J."/>
            <person name="Kramer R."/>
            <person name="Lindquist E."/>
            <person name="Lucas S."/>
            <person name="Salamov A."/>
            <person name="McFadden G.I."/>
            <person name="Lane C.E."/>
            <person name="Keeling P.J."/>
            <person name="Gray M.W."/>
            <person name="Grigoriev I.V."/>
            <person name="Archibald J.M."/>
        </authorList>
    </citation>
    <scope>NUCLEOTIDE SEQUENCE</scope>
    <source>
        <strain evidence="1 3">CCMP2712</strain>
    </source>
</reference>
<dbReference type="eggNOG" id="ENOG502QQ3J">
    <property type="taxonomic scope" value="Eukaryota"/>
</dbReference>
<accession>L1JC97</accession>
<organism evidence="1">
    <name type="scientific">Guillardia theta (strain CCMP2712)</name>
    <name type="common">Cryptophyte</name>
    <dbReference type="NCBI Taxonomy" id="905079"/>
    <lineage>
        <taxon>Eukaryota</taxon>
        <taxon>Cryptophyceae</taxon>
        <taxon>Pyrenomonadales</taxon>
        <taxon>Geminigeraceae</taxon>
        <taxon>Guillardia</taxon>
    </lineage>
</organism>
<dbReference type="PaxDb" id="55529-EKX46146"/>
<dbReference type="EMBL" id="JH992996">
    <property type="protein sequence ID" value="EKX46146.1"/>
    <property type="molecule type" value="Genomic_DNA"/>
</dbReference>
<dbReference type="OMA" id="DANTHER"/>
<keyword evidence="3" id="KW-1185">Reference proteome</keyword>
<sequence>MVAEVKAEMESFGLEGLDEWENRWKTEYKHRLAISGFLKDKAIGSKRLISMPDRVTNTINSEGSVLMRPSVISMFDGDCMGSLDEWWVTWKDYMFHRQVKIIDRNKPGVSNELFVIEMLQKIAHSKYPAITEEEEAISIPLQVIVLAVFDAILIHILNSLAPTTWQPIKRSLCQAFNQNKSLQVLSILKNTYSDVDVFFIQEAAAGFVDAAKQVMGRKYMVMRPYLLDGFRNQNSIILASREFFVEGSTEHVIRLAGGGKWIAPGDLCAMTMKGVDGFRYLLASFHGDTNGLASLPVLKALHEAITTSYPDHVFICGIDANTHKQHGSNCQGVNHFHDAFAEMGMDSCWGETPSVKTWTTRNARTYLQPQLQKAVGIADAARKGDVNLKDWLIFYENQFVCAEQARDNTGARNFDEEMVFPTLQFPSDHAIVSALLTRKPS</sequence>
<evidence type="ECO:0000313" key="2">
    <source>
        <dbReference type="EnsemblProtists" id="EKX46146"/>
    </source>
</evidence>
<dbReference type="AlphaFoldDB" id="L1JC97"/>
<proteinExistence type="predicted"/>
<dbReference type="GeneID" id="17302649"/>
<reference evidence="3" key="2">
    <citation type="submission" date="2012-11" db="EMBL/GenBank/DDBJ databases">
        <authorList>
            <person name="Kuo A."/>
            <person name="Curtis B.A."/>
            <person name="Tanifuji G."/>
            <person name="Burki F."/>
            <person name="Gruber A."/>
            <person name="Irimia M."/>
            <person name="Maruyama S."/>
            <person name="Arias M.C."/>
            <person name="Ball S.G."/>
            <person name="Gile G.H."/>
            <person name="Hirakawa Y."/>
            <person name="Hopkins J.F."/>
            <person name="Rensing S.A."/>
            <person name="Schmutz J."/>
            <person name="Symeonidi A."/>
            <person name="Elias M."/>
            <person name="Eveleigh R.J."/>
            <person name="Herman E.K."/>
            <person name="Klute M.J."/>
            <person name="Nakayama T."/>
            <person name="Obornik M."/>
            <person name="Reyes-Prieto A."/>
            <person name="Armbrust E.V."/>
            <person name="Aves S.J."/>
            <person name="Beiko R.G."/>
            <person name="Coutinho P."/>
            <person name="Dacks J.B."/>
            <person name="Durnford D.G."/>
            <person name="Fast N.M."/>
            <person name="Green B.R."/>
            <person name="Grisdale C."/>
            <person name="Hempe F."/>
            <person name="Henrissat B."/>
            <person name="Hoppner M.P."/>
            <person name="Ishida K.-I."/>
            <person name="Kim E."/>
            <person name="Koreny L."/>
            <person name="Kroth P.G."/>
            <person name="Liu Y."/>
            <person name="Malik S.-B."/>
            <person name="Maier U.G."/>
            <person name="McRose D."/>
            <person name="Mock T."/>
            <person name="Neilson J.A."/>
            <person name="Onodera N.T."/>
            <person name="Poole A.M."/>
            <person name="Pritham E.J."/>
            <person name="Richards T.A."/>
            <person name="Rocap G."/>
            <person name="Roy S.W."/>
            <person name="Sarai C."/>
            <person name="Schaack S."/>
            <person name="Shirato S."/>
            <person name="Slamovits C.H."/>
            <person name="Spencer D.F."/>
            <person name="Suzuki S."/>
            <person name="Worden A.Z."/>
            <person name="Zauner S."/>
            <person name="Barry K."/>
            <person name="Bell C."/>
            <person name="Bharti A.K."/>
            <person name="Crow J.A."/>
            <person name="Grimwood J."/>
            <person name="Kramer R."/>
            <person name="Lindquist E."/>
            <person name="Lucas S."/>
            <person name="Salamov A."/>
            <person name="McFadden G.I."/>
            <person name="Lane C.E."/>
            <person name="Keeling P.J."/>
            <person name="Gray M.W."/>
            <person name="Grigoriev I.V."/>
            <person name="Archibald J.M."/>
        </authorList>
    </citation>
    <scope>NUCLEOTIDE SEQUENCE</scope>
    <source>
        <strain evidence="3">CCMP2712</strain>
    </source>
</reference>
<name>L1JC97_GUITC</name>
<evidence type="ECO:0008006" key="4">
    <source>
        <dbReference type="Google" id="ProtNLM"/>
    </source>
</evidence>
<gene>
    <name evidence="1" type="ORF">GUITHDRAFT_152541</name>
</gene>
<dbReference type="Proteomes" id="UP000011087">
    <property type="component" value="Unassembled WGS sequence"/>
</dbReference>
<dbReference type="RefSeq" id="XP_005833126.1">
    <property type="nucleotide sequence ID" value="XM_005833069.1"/>
</dbReference>
<dbReference type="KEGG" id="gtt:GUITHDRAFT_152541"/>
<dbReference type="SUPFAM" id="SSF56219">
    <property type="entry name" value="DNase I-like"/>
    <property type="match status" value="1"/>
</dbReference>
<dbReference type="OrthoDB" id="497840at2759"/>
<protein>
    <recommendedName>
        <fullName evidence="4">Endonuclease/exonuclease/phosphatase domain-containing protein</fullName>
    </recommendedName>
</protein>
<evidence type="ECO:0000313" key="3">
    <source>
        <dbReference type="Proteomes" id="UP000011087"/>
    </source>
</evidence>